<keyword evidence="6 9" id="KW-1133">Transmembrane helix</keyword>
<evidence type="ECO:0000256" key="6">
    <source>
        <dbReference type="ARBA" id="ARBA00022989"/>
    </source>
</evidence>
<comment type="subunit">
    <text evidence="9">The complex comprises the extracytoplasmic solute receptor protein and the two transmembrane proteins.</text>
</comment>
<dbReference type="InterPro" id="IPR055348">
    <property type="entry name" value="DctQ"/>
</dbReference>
<dbReference type="EMBL" id="SMAR01000049">
    <property type="protein sequence ID" value="TCT29716.1"/>
    <property type="molecule type" value="Genomic_DNA"/>
</dbReference>
<feature type="transmembrane region" description="Helical" evidence="9">
    <location>
        <begin position="120"/>
        <end position="144"/>
    </location>
</feature>
<proteinExistence type="inferred from homology"/>
<protein>
    <recommendedName>
        <fullName evidence="9">TRAP transporter small permease protein</fullName>
    </recommendedName>
</protein>
<dbReference type="RefSeq" id="WP_132314079.1">
    <property type="nucleotide sequence ID" value="NZ_SMAR01000049.1"/>
</dbReference>
<gene>
    <name evidence="11" type="ORF">EDC90_104910</name>
</gene>
<evidence type="ECO:0000256" key="8">
    <source>
        <dbReference type="ARBA" id="ARBA00038436"/>
    </source>
</evidence>
<name>A0A4R3NDQ3_9HYPH</name>
<dbReference type="OrthoDB" id="7843639at2"/>
<accession>A0A4R3NDQ3</accession>
<dbReference type="GO" id="GO:0022857">
    <property type="term" value="F:transmembrane transporter activity"/>
    <property type="evidence" value="ECO:0007669"/>
    <property type="project" value="UniProtKB-UniRule"/>
</dbReference>
<evidence type="ECO:0000256" key="5">
    <source>
        <dbReference type="ARBA" id="ARBA00022692"/>
    </source>
</evidence>
<dbReference type="AlphaFoldDB" id="A0A4R3NDQ3"/>
<feature type="transmembrane region" description="Helical" evidence="9">
    <location>
        <begin position="39"/>
        <end position="60"/>
    </location>
</feature>
<dbReference type="Pfam" id="PF04290">
    <property type="entry name" value="DctQ"/>
    <property type="match status" value="1"/>
</dbReference>
<dbReference type="Proteomes" id="UP000295097">
    <property type="component" value="Unassembled WGS sequence"/>
</dbReference>
<feature type="domain" description="Tripartite ATP-independent periplasmic transporters DctQ component" evidence="10">
    <location>
        <begin position="20"/>
        <end position="148"/>
    </location>
</feature>
<evidence type="ECO:0000256" key="2">
    <source>
        <dbReference type="ARBA" id="ARBA00022448"/>
    </source>
</evidence>
<comment type="similarity">
    <text evidence="8 9">Belongs to the TRAP transporter small permease family.</text>
</comment>
<dbReference type="InterPro" id="IPR007387">
    <property type="entry name" value="TRAP_DctQ"/>
</dbReference>
<dbReference type="GO" id="GO:0005886">
    <property type="term" value="C:plasma membrane"/>
    <property type="evidence" value="ECO:0007669"/>
    <property type="project" value="UniProtKB-SubCell"/>
</dbReference>
<dbReference type="PANTHER" id="PTHR35011:SF2">
    <property type="entry name" value="2,3-DIKETO-L-GULONATE TRAP TRANSPORTER SMALL PERMEASE PROTEIN YIAM"/>
    <property type="match status" value="1"/>
</dbReference>
<organism evidence="11 12">
    <name type="scientific">Martelella mediterranea</name>
    <dbReference type="NCBI Taxonomy" id="293089"/>
    <lineage>
        <taxon>Bacteria</taxon>
        <taxon>Pseudomonadati</taxon>
        <taxon>Pseudomonadota</taxon>
        <taxon>Alphaproteobacteria</taxon>
        <taxon>Hyphomicrobiales</taxon>
        <taxon>Aurantimonadaceae</taxon>
        <taxon>Martelella</taxon>
    </lineage>
</organism>
<evidence type="ECO:0000256" key="4">
    <source>
        <dbReference type="ARBA" id="ARBA00022519"/>
    </source>
</evidence>
<evidence type="ECO:0000256" key="1">
    <source>
        <dbReference type="ARBA" id="ARBA00004429"/>
    </source>
</evidence>
<evidence type="ECO:0000313" key="11">
    <source>
        <dbReference type="EMBL" id="TCT29716.1"/>
    </source>
</evidence>
<keyword evidence="4 9" id="KW-0997">Cell inner membrane</keyword>
<evidence type="ECO:0000259" key="10">
    <source>
        <dbReference type="Pfam" id="PF04290"/>
    </source>
</evidence>
<dbReference type="GO" id="GO:0015740">
    <property type="term" value="P:C4-dicarboxylate transport"/>
    <property type="evidence" value="ECO:0007669"/>
    <property type="project" value="TreeGrafter"/>
</dbReference>
<keyword evidence="12" id="KW-1185">Reference proteome</keyword>
<reference evidence="11 12" key="1">
    <citation type="submission" date="2019-03" db="EMBL/GenBank/DDBJ databases">
        <title>Freshwater and sediment microbial communities from various areas in North America, analyzing microbe dynamics in response to fracking.</title>
        <authorList>
            <person name="Lamendella R."/>
        </authorList>
    </citation>
    <scope>NUCLEOTIDE SEQUENCE [LARGE SCALE GENOMIC DNA]</scope>
    <source>
        <strain evidence="11 12">175.2</strain>
    </source>
</reference>
<comment type="caution">
    <text evidence="11">The sequence shown here is derived from an EMBL/GenBank/DDBJ whole genome shotgun (WGS) entry which is preliminary data.</text>
</comment>
<keyword evidence="2 9" id="KW-0813">Transport</keyword>
<evidence type="ECO:0000256" key="7">
    <source>
        <dbReference type="ARBA" id="ARBA00023136"/>
    </source>
</evidence>
<keyword evidence="3" id="KW-1003">Cell membrane</keyword>
<keyword evidence="7 9" id="KW-0472">Membrane</keyword>
<keyword evidence="5 9" id="KW-0812">Transmembrane</keyword>
<feature type="transmembrane region" description="Helical" evidence="9">
    <location>
        <begin position="81"/>
        <end position="100"/>
    </location>
</feature>
<evidence type="ECO:0000256" key="9">
    <source>
        <dbReference type="RuleBase" id="RU369079"/>
    </source>
</evidence>
<comment type="function">
    <text evidence="9">Part of the tripartite ATP-independent periplasmic (TRAP) transport system.</text>
</comment>
<sequence length="177" mass="20048">MPGFLARIEFVAGAILLAVITCLVFIAATMRFFGYPLIWSVDLAQLLFIWLCFIGASRAMRERGHLGVDFLVRSMPHRYRLTLETALAAIFVTFLMLLAVEGYDLTMMNRERQFGDSGLSYAYVTIAVPVGCIMLSIAILGNLYQSWRHVREERYLVFVRKDQPELSAGETGEPEQI</sequence>
<evidence type="ECO:0000313" key="12">
    <source>
        <dbReference type="Proteomes" id="UP000295097"/>
    </source>
</evidence>
<comment type="subcellular location">
    <subcellularLocation>
        <location evidence="1 9">Cell inner membrane</location>
        <topology evidence="1 9">Multi-pass membrane protein</topology>
    </subcellularLocation>
</comment>
<evidence type="ECO:0000256" key="3">
    <source>
        <dbReference type="ARBA" id="ARBA00022475"/>
    </source>
</evidence>
<feature type="transmembrane region" description="Helical" evidence="9">
    <location>
        <begin position="12"/>
        <end position="33"/>
    </location>
</feature>
<dbReference type="PANTHER" id="PTHR35011">
    <property type="entry name" value="2,3-DIKETO-L-GULONATE TRAP TRANSPORTER SMALL PERMEASE PROTEIN YIAM"/>
    <property type="match status" value="1"/>
</dbReference>